<sequence>MCRPFPQPWTGAIELLEEFTVCKTGDQLSADQARILKQFGYDWPNSVCVCSPGGAKRRDLNRLTEEQNELNE</sequence>
<proteinExistence type="predicted"/>
<accession>A0ABD2JNH9</accession>
<gene>
    <name evidence="1" type="ORF">niasHT_026728</name>
</gene>
<dbReference type="EMBL" id="JBICBT010000928">
    <property type="protein sequence ID" value="KAL3092176.1"/>
    <property type="molecule type" value="Genomic_DNA"/>
</dbReference>
<organism evidence="1 2">
    <name type="scientific">Heterodera trifolii</name>
    <dbReference type="NCBI Taxonomy" id="157864"/>
    <lineage>
        <taxon>Eukaryota</taxon>
        <taxon>Metazoa</taxon>
        <taxon>Ecdysozoa</taxon>
        <taxon>Nematoda</taxon>
        <taxon>Chromadorea</taxon>
        <taxon>Rhabditida</taxon>
        <taxon>Tylenchina</taxon>
        <taxon>Tylenchomorpha</taxon>
        <taxon>Tylenchoidea</taxon>
        <taxon>Heteroderidae</taxon>
        <taxon>Heteroderinae</taxon>
        <taxon>Heterodera</taxon>
    </lineage>
</organism>
<name>A0ABD2JNH9_9BILA</name>
<evidence type="ECO:0000313" key="2">
    <source>
        <dbReference type="Proteomes" id="UP001620626"/>
    </source>
</evidence>
<dbReference type="Proteomes" id="UP001620626">
    <property type="component" value="Unassembled WGS sequence"/>
</dbReference>
<keyword evidence="2" id="KW-1185">Reference proteome</keyword>
<reference evidence="1 2" key="1">
    <citation type="submission" date="2024-10" db="EMBL/GenBank/DDBJ databases">
        <authorList>
            <person name="Kim D."/>
        </authorList>
    </citation>
    <scope>NUCLEOTIDE SEQUENCE [LARGE SCALE GENOMIC DNA]</scope>
    <source>
        <strain evidence="1">BH-2024</strain>
    </source>
</reference>
<dbReference type="InterPro" id="IPR043164">
    <property type="entry name" value="Ribosomal_uL10-like_insert_sf"/>
</dbReference>
<dbReference type="Gene3D" id="3.90.105.20">
    <property type="match status" value="1"/>
</dbReference>
<evidence type="ECO:0000313" key="1">
    <source>
        <dbReference type="EMBL" id="KAL3092176.1"/>
    </source>
</evidence>
<dbReference type="AlphaFoldDB" id="A0ABD2JNH9"/>
<comment type="caution">
    <text evidence="1">The sequence shown here is derived from an EMBL/GenBank/DDBJ whole genome shotgun (WGS) entry which is preliminary data.</text>
</comment>
<protein>
    <submittedName>
        <fullName evidence="1">Uncharacterized protein</fullName>
    </submittedName>
</protein>